<protein>
    <recommendedName>
        <fullName evidence="5">ATP-dependent DNA helicase CHL1</fullName>
        <ecNumber evidence="17">5.6.2.3</ecNumber>
    </recommendedName>
    <alternativeName>
        <fullName evidence="4">ATP-dependent DNA helicase chl1</fullName>
    </alternativeName>
    <alternativeName>
        <fullName evidence="16">Chromosome loss protein 1</fullName>
    </alternativeName>
    <alternativeName>
        <fullName evidence="18 19">DNA 5'-3' helicase CHL1</fullName>
    </alternativeName>
</protein>
<comment type="subcellular location">
    <subcellularLocation>
        <location evidence="2">Nucleus</location>
    </subcellularLocation>
</comment>
<accession>A0ABR4BIK8</accession>
<keyword evidence="15" id="KW-0131">Cell cycle</keyword>
<dbReference type="SMART" id="SM00491">
    <property type="entry name" value="HELICc2"/>
    <property type="match status" value="1"/>
</dbReference>
<feature type="compositionally biased region" description="Polar residues" evidence="22">
    <location>
        <begin position="157"/>
        <end position="174"/>
    </location>
</feature>
<dbReference type="SUPFAM" id="SSF52540">
    <property type="entry name" value="P-loop containing nucleoside triphosphate hydrolases"/>
    <property type="match status" value="1"/>
</dbReference>
<reference evidence="24 25" key="1">
    <citation type="submission" date="2024-09" db="EMBL/GenBank/DDBJ databases">
        <title>Rethinking Asexuality: The Enigmatic Case of Functional Sexual Genes in Lepraria (Stereocaulaceae).</title>
        <authorList>
            <person name="Doellman M."/>
            <person name="Sun Y."/>
            <person name="Barcenas-Pena A."/>
            <person name="Lumbsch H.T."/>
            <person name="Grewe F."/>
        </authorList>
    </citation>
    <scope>NUCLEOTIDE SEQUENCE [LARGE SCALE GENOMIC DNA]</scope>
    <source>
        <strain evidence="24 25">Grewe 0041</strain>
    </source>
</reference>
<keyword evidence="13" id="KW-0413">Isomerase</keyword>
<comment type="catalytic activity">
    <reaction evidence="21">
        <text>ATP + H2O = ADP + phosphate + H(+)</text>
        <dbReference type="Rhea" id="RHEA:13065"/>
        <dbReference type="ChEBI" id="CHEBI:15377"/>
        <dbReference type="ChEBI" id="CHEBI:15378"/>
        <dbReference type="ChEBI" id="CHEBI:30616"/>
        <dbReference type="ChEBI" id="CHEBI:43474"/>
        <dbReference type="ChEBI" id="CHEBI:456216"/>
        <dbReference type="EC" id="5.6.2.3"/>
    </reaction>
</comment>
<feature type="region of interest" description="Disordered" evidence="22">
    <location>
        <begin position="152"/>
        <end position="174"/>
    </location>
</feature>
<keyword evidence="8" id="KW-0378">Hydrolase</keyword>
<dbReference type="Pfam" id="PF13307">
    <property type="entry name" value="Helicase_C_2"/>
    <property type="match status" value="1"/>
</dbReference>
<evidence type="ECO:0000313" key="24">
    <source>
        <dbReference type="EMBL" id="KAL2057654.1"/>
    </source>
</evidence>
<dbReference type="SMART" id="SM00488">
    <property type="entry name" value="DEXDc2"/>
    <property type="match status" value="1"/>
</dbReference>
<dbReference type="InterPro" id="IPR006554">
    <property type="entry name" value="Helicase-like_DEXD_c2"/>
</dbReference>
<dbReference type="InterPro" id="IPR010614">
    <property type="entry name" value="RAD3-like_helicase_DEAD"/>
</dbReference>
<keyword evidence="9" id="KW-0347">Helicase</keyword>
<feature type="domain" description="Helicase ATP-binding" evidence="23">
    <location>
        <begin position="4"/>
        <end position="430"/>
    </location>
</feature>
<dbReference type="CDD" id="cd18788">
    <property type="entry name" value="SF2_C_XPD"/>
    <property type="match status" value="1"/>
</dbReference>
<evidence type="ECO:0000256" key="10">
    <source>
        <dbReference type="ARBA" id="ARBA00022840"/>
    </source>
</evidence>
<evidence type="ECO:0000256" key="9">
    <source>
        <dbReference type="ARBA" id="ARBA00022806"/>
    </source>
</evidence>
<dbReference type="InterPro" id="IPR014013">
    <property type="entry name" value="Helic_SF1/SF2_ATP-bd_DinG/Rad3"/>
</dbReference>
<sequence>METSTRDFHHPYKPYDIQIQLMNAIYDCIAEGKVGIFESPTGTGKSLSLICSSLTWLRDTQDDALQNRATVEEDDDDPSWVAEYAQKEKSTAVLEQKSQVEARLRQIRAKELRQKQRYENGEPKTKHMKLSEAGKTLKMDDEAQFELDEYNSDDENTNANATAQLPSDQGVSSTSLQLMQRLGLTFNPSAENGDLLPTDELKVFYCSRTHSQLTQFVQEVRRVDLPVSSWAIRQDDPRADKSDEKLVVKHVPLGSRKNLCINPKVSKLGSAPAINERCLELQQPGTPKDNRCRFIPNKENETLVNDFRDNTLAKIRDIEDLGSLGKKMGICPYYASRATIKSSEIVTLPYPLLLQKPAREALDLSLKGHVVIIDEAHNLMDTITNIHSVSITHTQLKRCRAQLGVYLQKFRKKLRGKNRVYVAQVVRLIDSVSGYLERIAFENKSVEGIVDVSSLMAGKGVDQINLYKLMHYLQESKLARKVEGYVNYEEEQSFGAKPKADIISHASTMPVLTHVQSFLQTLTNPAAEGRFFYEKDENKDLALRYMLLDPTHHFKEIVENARAVILAGGTMSPMDDYVRHLFAYVDPARLQTLSCGHIIPKENLIALPLAKGPGGIDFDFTYEKRNSLTLIEALGNCLIQMSGSIPDGLVIFFPSYAYLDQVVLRWQSKNASTNLKSIWDRLMETKPVFRESKTTTGVDDVLYQYSQAIATGRGGLLLSIIGGKMSEGINFSDALGRGVVVVGLPFPNLQSAQWKAKLGYVEKSTIERGGSREEGKALARDFYENACMRAVNQSIGRAIRHKGDYASILLIDRRYKTPRIEGKLPGWIRQGVVKGSERSDFREVIARVKAFFESKKSS</sequence>
<evidence type="ECO:0000256" key="8">
    <source>
        <dbReference type="ARBA" id="ARBA00022801"/>
    </source>
</evidence>
<evidence type="ECO:0000256" key="5">
    <source>
        <dbReference type="ARBA" id="ARBA00017386"/>
    </source>
</evidence>
<dbReference type="Pfam" id="PF06733">
    <property type="entry name" value="DEAD_2"/>
    <property type="match status" value="1"/>
</dbReference>
<dbReference type="InterPro" id="IPR006555">
    <property type="entry name" value="ATP-dep_Helicase_C"/>
</dbReference>
<keyword evidence="10" id="KW-0067">ATP-binding</keyword>
<gene>
    <name evidence="24" type="ORF">ABVK25_002038</name>
</gene>
<keyword evidence="12" id="KW-0411">Iron-sulfur</keyword>
<keyword evidence="14" id="KW-0539">Nucleus</keyword>
<dbReference type="PANTHER" id="PTHR11472">
    <property type="entry name" value="DNA REPAIR DEAD HELICASE RAD3/XP-D SUBFAMILY MEMBER"/>
    <property type="match status" value="1"/>
</dbReference>
<keyword evidence="6" id="KW-0479">Metal-binding</keyword>
<comment type="similarity">
    <text evidence="3">Belongs to the DEAD box helicase family. DEAH subfamily. DDX11/CHL1 sub-subfamily.</text>
</comment>
<name>A0ABR4BIK8_9LECA</name>
<evidence type="ECO:0000256" key="19">
    <source>
        <dbReference type="ARBA" id="ARBA00045008"/>
    </source>
</evidence>
<keyword evidence="7" id="KW-0547">Nucleotide-binding</keyword>
<dbReference type="Gene3D" id="3.40.50.300">
    <property type="entry name" value="P-loop containing nucleotide triphosphate hydrolases"/>
    <property type="match status" value="3"/>
</dbReference>
<evidence type="ECO:0000256" key="7">
    <source>
        <dbReference type="ARBA" id="ARBA00022741"/>
    </source>
</evidence>
<dbReference type="PANTHER" id="PTHR11472:SF41">
    <property type="entry name" value="ATP-DEPENDENT DNA HELICASE DDX11-RELATED"/>
    <property type="match status" value="1"/>
</dbReference>
<evidence type="ECO:0000256" key="3">
    <source>
        <dbReference type="ARBA" id="ARBA00008435"/>
    </source>
</evidence>
<evidence type="ECO:0000256" key="11">
    <source>
        <dbReference type="ARBA" id="ARBA00023004"/>
    </source>
</evidence>
<evidence type="ECO:0000256" key="16">
    <source>
        <dbReference type="ARBA" id="ARBA00029709"/>
    </source>
</evidence>
<evidence type="ECO:0000313" key="25">
    <source>
        <dbReference type="Proteomes" id="UP001590951"/>
    </source>
</evidence>
<evidence type="ECO:0000256" key="22">
    <source>
        <dbReference type="SAM" id="MobiDB-lite"/>
    </source>
</evidence>
<evidence type="ECO:0000256" key="17">
    <source>
        <dbReference type="ARBA" id="ARBA00044969"/>
    </source>
</evidence>
<evidence type="ECO:0000256" key="15">
    <source>
        <dbReference type="ARBA" id="ARBA00023306"/>
    </source>
</evidence>
<evidence type="ECO:0000256" key="4">
    <source>
        <dbReference type="ARBA" id="ARBA00016387"/>
    </source>
</evidence>
<organism evidence="24 25">
    <name type="scientific">Lepraria finkii</name>
    <dbReference type="NCBI Taxonomy" id="1340010"/>
    <lineage>
        <taxon>Eukaryota</taxon>
        <taxon>Fungi</taxon>
        <taxon>Dikarya</taxon>
        <taxon>Ascomycota</taxon>
        <taxon>Pezizomycotina</taxon>
        <taxon>Lecanoromycetes</taxon>
        <taxon>OSLEUM clade</taxon>
        <taxon>Lecanoromycetidae</taxon>
        <taxon>Lecanorales</taxon>
        <taxon>Lecanorineae</taxon>
        <taxon>Stereocaulaceae</taxon>
        <taxon>Lepraria</taxon>
    </lineage>
</organism>
<dbReference type="InterPro" id="IPR027417">
    <property type="entry name" value="P-loop_NTPase"/>
</dbReference>
<evidence type="ECO:0000256" key="6">
    <source>
        <dbReference type="ARBA" id="ARBA00022723"/>
    </source>
</evidence>
<comment type="caution">
    <text evidence="24">The sequence shown here is derived from an EMBL/GenBank/DDBJ whole genome shotgun (WGS) entry which is preliminary data.</text>
</comment>
<evidence type="ECO:0000256" key="12">
    <source>
        <dbReference type="ARBA" id="ARBA00023014"/>
    </source>
</evidence>
<dbReference type="Proteomes" id="UP001590951">
    <property type="component" value="Unassembled WGS sequence"/>
</dbReference>
<evidence type="ECO:0000256" key="18">
    <source>
        <dbReference type="ARBA" id="ARBA00044998"/>
    </source>
</evidence>
<evidence type="ECO:0000256" key="1">
    <source>
        <dbReference type="ARBA" id="ARBA00001966"/>
    </source>
</evidence>
<evidence type="ECO:0000256" key="14">
    <source>
        <dbReference type="ARBA" id="ARBA00023242"/>
    </source>
</evidence>
<evidence type="ECO:0000256" key="2">
    <source>
        <dbReference type="ARBA" id="ARBA00004123"/>
    </source>
</evidence>
<evidence type="ECO:0000256" key="20">
    <source>
        <dbReference type="ARBA" id="ARBA00045702"/>
    </source>
</evidence>
<comment type="function">
    <text evidence="20">ATP-dependent DNA helicase important for chromosome transmission and normal cell cycle progression in G(2)/M. May have a role in changing DNA topology to allow the loading of proteins involved in maintaining sister chromatid cohesion in the vicinity of the centromeres. Has a specific role in chromosome segregation during meiosis II.</text>
</comment>
<dbReference type="EMBL" id="JBHFEH010000004">
    <property type="protein sequence ID" value="KAL2057654.1"/>
    <property type="molecule type" value="Genomic_DNA"/>
</dbReference>
<dbReference type="NCBIfam" id="TIGR00604">
    <property type="entry name" value="rad3"/>
    <property type="match status" value="1"/>
</dbReference>
<dbReference type="EC" id="5.6.2.3" evidence="17"/>
<dbReference type="PROSITE" id="PS51193">
    <property type="entry name" value="HELICASE_ATP_BIND_2"/>
    <property type="match status" value="1"/>
</dbReference>
<comment type="cofactor">
    <cofactor evidence="1">
        <name>[4Fe-4S] cluster</name>
        <dbReference type="ChEBI" id="CHEBI:49883"/>
    </cofactor>
</comment>
<dbReference type="InterPro" id="IPR013020">
    <property type="entry name" value="Rad3/Chl1-like"/>
</dbReference>
<keyword evidence="11" id="KW-0408">Iron</keyword>
<evidence type="ECO:0000259" key="23">
    <source>
        <dbReference type="PROSITE" id="PS51193"/>
    </source>
</evidence>
<dbReference type="InterPro" id="IPR045028">
    <property type="entry name" value="DinG/Rad3-like"/>
</dbReference>
<proteinExistence type="inferred from homology"/>
<evidence type="ECO:0000256" key="13">
    <source>
        <dbReference type="ARBA" id="ARBA00023235"/>
    </source>
</evidence>
<keyword evidence="25" id="KW-1185">Reference proteome</keyword>
<evidence type="ECO:0000256" key="21">
    <source>
        <dbReference type="ARBA" id="ARBA00048954"/>
    </source>
</evidence>